<keyword evidence="2" id="KW-1185">Reference proteome</keyword>
<accession>A0A5N7BG08</accession>
<evidence type="ECO:0000313" key="1">
    <source>
        <dbReference type="EMBL" id="KAE8380679.1"/>
    </source>
</evidence>
<organism evidence="1 2">
    <name type="scientific">Aspergillus bertholletiae</name>
    <dbReference type="NCBI Taxonomy" id="1226010"/>
    <lineage>
        <taxon>Eukaryota</taxon>
        <taxon>Fungi</taxon>
        <taxon>Dikarya</taxon>
        <taxon>Ascomycota</taxon>
        <taxon>Pezizomycotina</taxon>
        <taxon>Eurotiomycetes</taxon>
        <taxon>Eurotiomycetidae</taxon>
        <taxon>Eurotiales</taxon>
        <taxon>Aspergillaceae</taxon>
        <taxon>Aspergillus</taxon>
        <taxon>Aspergillus subgen. Circumdati</taxon>
    </lineage>
</organism>
<gene>
    <name evidence="1" type="ORF">BDV26DRAFT_256798</name>
</gene>
<evidence type="ECO:0000313" key="2">
    <source>
        <dbReference type="Proteomes" id="UP000326198"/>
    </source>
</evidence>
<protein>
    <submittedName>
        <fullName evidence="1">Uncharacterized protein</fullName>
    </submittedName>
</protein>
<dbReference type="AlphaFoldDB" id="A0A5N7BG08"/>
<dbReference type="Proteomes" id="UP000326198">
    <property type="component" value="Unassembled WGS sequence"/>
</dbReference>
<name>A0A5N7BG08_9EURO</name>
<dbReference type="EMBL" id="ML736178">
    <property type="protein sequence ID" value="KAE8380679.1"/>
    <property type="molecule type" value="Genomic_DNA"/>
</dbReference>
<reference evidence="1 2" key="1">
    <citation type="submission" date="2019-04" db="EMBL/GenBank/DDBJ databases">
        <title>Friends and foes A comparative genomics studyof 23 Aspergillus species from section Flavi.</title>
        <authorList>
            <consortium name="DOE Joint Genome Institute"/>
            <person name="Kjaerbolling I."/>
            <person name="Vesth T."/>
            <person name="Frisvad J.C."/>
            <person name="Nybo J.L."/>
            <person name="Theobald S."/>
            <person name="Kildgaard S."/>
            <person name="Isbrandt T."/>
            <person name="Kuo A."/>
            <person name="Sato A."/>
            <person name="Lyhne E.K."/>
            <person name="Kogle M.E."/>
            <person name="Wiebenga A."/>
            <person name="Kun R.S."/>
            <person name="Lubbers R.J."/>
            <person name="Makela M.R."/>
            <person name="Barry K."/>
            <person name="Chovatia M."/>
            <person name="Clum A."/>
            <person name="Daum C."/>
            <person name="Haridas S."/>
            <person name="He G."/>
            <person name="LaButti K."/>
            <person name="Lipzen A."/>
            <person name="Mondo S."/>
            <person name="Riley R."/>
            <person name="Salamov A."/>
            <person name="Simmons B.A."/>
            <person name="Magnuson J.K."/>
            <person name="Henrissat B."/>
            <person name="Mortensen U.H."/>
            <person name="Larsen T.O."/>
            <person name="Devries R.P."/>
            <person name="Grigoriev I.V."/>
            <person name="Machida M."/>
            <person name="Baker S.E."/>
            <person name="Andersen M.R."/>
        </authorList>
    </citation>
    <scope>NUCLEOTIDE SEQUENCE [LARGE SCALE GENOMIC DNA]</scope>
    <source>
        <strain evidence="1 2">IBT 29228</strain>
    </source>
</reference>
<proteinExistence type="predicted"/>
<sequence>MELSLLRRSLRVTMDAMCGVTRRNGVLLLGASLALGGRRLAAGVGGGHCGECFFFFLIKKKLRRISICYWDYL</sequence>